<protein>
    <recommendedName>
        <fullName evidence="4">DUF4239 domain-containing protein</fullName>
    </recommendedName>
</protein>
<sequence>MISQEAMVAALIFVLLGAAALCSLLLYDRLPRRYHHEETGSVVRLVSNLFVMMTSLVLGLMVNSAKNTFEAVDHNVHVIATEIILLDRTLRQYGPMGDESRQHLRAYTEWAVTATAPAADPLLVGDRASERLLLAVGTSLGGMRLNDDEHAALWHSAREGYQHIVELRWALVEQAEGTIPMPFLAMVVAWLVFIFASFGYRSPRNVVVVGSLLLSAGLIAGSIYLILDMDVPFSGLIQVEDTPMRRALAEMAP</sequence>
<evidence type="ECO:0008006" key="4">
    <source>
        <dbReference type="Google" id="ProtNLM"/>
    </source>
</evidence>
<organism evidence="2 3">
    <name type="scientific">Teichococcus aerophilus</name>
    <dbReference type="NCBI Taxonomy" id="1224513"/>
    <lineage>
        <taxon>Bacteria</taxon>
        <taxon>Pseudomonadati</taxon>
        <taxon>Pseudomonadota</taxon>
        <taxon>Alphaproteobacteria</taxon>
        <taxon>Acetobacterales</taxon>
        <taxon>Roseomonadaceae</taxon>
        <taxon>Roseomonas</taxon>
    </lineage>
</organism>
<dbReference type="InterPro" id="IPR025333">
    <property type="entry name" value="DUF4239"/>
</dbReference>
<feature type="transmembrane region" description="Helical" evidence="1">
    <location>
        <begin position="42"/>
        <end position="62"/>
    </location>
</feature>
<dbReference type="Pfam" id="PF14023">
    <property type="entry name" value="Bestrophin-like"/>
    <property type="match status" value="1"/>
</dbReference>
<comment type="caution">
    <text evidence="2">The sequence shown here is derived from an EMBL/GenBank/DDBJ whole genome shotgun (WGS) entry which is preliminary data.</text>
</comment>
<dbReference type="RefSeq" id="WP_187786706.1">
    <property type="nucleotide sequence ID" value="NZ_JACTVA010000060.1"/>
</dbReference>
<dbReference type="Proteomes" id="UP000626026">
    <property type="component" value="Unassembled WGS sequence"/>
</dbReference>
<keyword evidence="3" id="KW-1185">Reference proteome</keyword>
<evidence type="ECO:0000313" key="3">
    <source>
        <dbReference type="Proteomes" id="UP000626026"/>
    </source>
</evidence>
<dbReference type="EMBL" id="JACTVA010000060">
    <property type="protein sequence ID" value="MBC9209573.1"/>
    <property type="molecule type" value="Genomic_DNA"/>
</dbReference>
<evidence type="ECO:0000256" key="1">
    <source>
        <dbReference type="SAM" id="Phobius"/>
    </source>
</evidence>
<feature type="transmembrane region" description="Helical" evidence="1">
    <location>
        <begin position="206"/>
        <end position="227"/>
    </location>
</feature>
<gene>
    <name evidence="2" type="ORF">IBL26_22205</name>
</gene>
<evidence type="ECO:0000313" key="2">
    <source>
        <dbReference type="EMBL" id="MBC9209573.1"/>
    </source>
</evidence>
<accession>A0ABR7RTB2</accession>
<proteinExistence type="predicted"/>
<name>A0ABR7RTB2_9PROT</name>
<feature type="transmembrane region" description="Helical" evidence="1">
    <location>
        <begin position="179"/>
        <end position="199"/>
    </location>
</feature>
<keyword evidence="1" id="KW-0472">Membrane</keyword>
<reference evidence="2 3" key="1">
    <citation type="journal article" date="2013" name="Int. J. Syst. Evol. Microbiol.">
        <title>Roseomonas aerophila sp. nov., isolated from air.</title>
        <authorList>
            <person name="Kim S.J."/>
            <person name="Weon H.Y."/>
            <person name="Ahn J.H."/>
            <person name="Hong S.B."/>
            <person name="Seok S.J."/>
            <person name="Whang K.S."/>
            <person name="Kwon S.W."/>
        </authorList>
    </citation>
    <scope>NUCLEOTIDE SEQUENCE [LARGE SCALE GENOMIC DNA]</scope>
    <source>
        <strain evidence="2 3">NBRC 108923</strain>
    </source>
</reference>
<feature type="transmembrane region" description="Helical" evidence="1">
    <location>
        <begin position="6"/>
        <end position="30"/>
    </location>
</feature>
<keyword evidence="1" id="KW-1133">Transmembrane helix</keyword>
<keyword evidence="1" id="KW-0812">Transmembrane</keyword>